<dbReference type="EMBL" id="CM037014">
    <property type="protein sequence ID" value="KAH7687263.1"/>
    <property type="molecule type" value="Genomic_DNA"/>
</dbReference>
<evidence type="ECO:0000313" key="1">
    <source>
        <dbReference type="EMBL" id="KAH7687263.1"/>
    </source>
</evidence>
<proteinExistence type="predicted"/>
<organism evidence="1 2">
    <name type="scientific">Dioscorea alata</name>
    <name type="common">Purple yam</name>
    <dbReference type="NCBI Taxonomy" id="55571"/>
    <lineage>
        <taxon>Eukaryota</taxon>
        <taxon>Viridiplantae</taxon>
        <taxon>Streptophyta</taxon>
        <taxon>Embryophyta</taxon>
        <taxon>Tracheophyta</taxon>
        <taxon>Spermatophyta</taxon>
        <taxon>Magnoliopsida</taxon>
        <taxon>Liliopsida</taxon>
        <taxon>Dioscoreales</taxon>
        <taxon>Dioscoreaceae</taxon>
        <taxon>Dioscorea</taxon>
    </lineage>
</organism>
<sequence length="231" mass="26173">MKTESLFIICLGICAHLDPLIDKPVNRVSLHLTELSQFHSRAPAPKLLEPSRSIALILMEDSYTVQISSNLVNRLVNNENKPRKKTKKLKPKLPNEPQQVQKTTKPTPGSPNSNLGGGWPHQPPMFLPIAPSQHATANAELEAIRSVLQESERVLEKLEKQEADMTRELTQRAKELHDKEFKLPYQKPMPCEAEKEACLKCYKNYAKDPLKCAQVVKSFADCARWARQQDC</sequence>
<evidence type="ECO:0000313" key="2">
    <source>
        <dbReference type="Proteomes" id="UP000827976"/>
    </source>
</evidence>
<gene>
    <name evidence="1" type="ORF">IHE45_04G157000</name>
</gene>
<accession>A0ACB7WHE0</accession>
<reference evidence="2" key="1">
    <citation type="journal article" date="2022" name="Nat. Commun.">
        <title>Chromosome evolution and the genetic basis of agronomically important traits in greater yam.</title>
        <authorList>
            <person name="Bredeson J.V."/>
            <person name="Lyons J.B."/>
            <person name="Oniyinde I.O."/>
            <person name="Okereke N.R."/>
            <person name="Kolade O."/>
            <person name="Nnabue I."/>
            <person name="Nwadili C.O."/>
            <person name="Hribova E."/>
            <person name="Parker M."/>
            <person name="Nwogha J."/>
            <person name="Shu S."/>
            <person name="Carlson J."/>
            <person name="Kariba R."/>
            <person name="Muthemba S."/>
            <person name="Knop K."/>
            <person name="Barton G.J."/>
            <person name="Sherwood A.V."/>
            <person name="Lopez-Montes A."/>
            <person name="Asiedu R."/>
            <person name="Jamnadass R."/>
            <person name="Muchugi A."/>
            <person name="Goodstein D."/>
            <person name="Egesi C.N."/>
            <person name="Featherston J."/>
            <person name="Asfaw A."/>
            <person name="Simpson G.G."/>
            <person name="Dolezel J."/>
            <person name="Hendre P.S."/>
            <person name="Van Deynze A."/>
            <person name="Kumar P.L."/>
            <person name="Obidiegwu J.E."/>
            <person name="Bhattacharjee R."/>
            <person name="Rokhsar D.S."/>
        </authorList>
    </citation>
    <scope>NUCLEOTIDE SEQUENCE [LARGE SCALE GENOMIC DNA]</scope>
    <source>
        <strain evidence="2">cv. TDa95/00328</strain>
    </source>
</reference>
<protein>
    <submittedName>
        <fullName evidence="1">Uncharacterized protein</fullName>
    </submittedName>
</protein>
<keyword evidence="2" id="KW-1185">Reference proteome</keyword>
<name>A0ACB7WHE0_DIOAL</name>
<dbReference type="Proteomes" id="UP000827976">
    <property type="component" value="Chromosome 4"/>
</dbReference>
<comment type="caution">
    <text evidence="1">The sequence shown here is derived from an EMBL/GenBank/DDBJ whole genome shotgun (WGS) entry which is preliminary data.</text>
</comment>